<feature type="domain" description="HD/PDEase" evidence="8">
    <location>
        <begin position="28"/>
        <end position="142"/>
    </location>
</feature>
<evidence type="ECO:0000256" key="6">
    <source>
        <dbReference type="ARBA" id="ARBA00022723"/>
    </source>
</evidence>
<dbReference type="Gene3D" id="1.10.3210.10">
    <property type="entry name" value="Hypothetical protein af1432"/>
    <property type="match status" value="1"/>
</dbReference>
<dbReference type="GO" id="GO:0046872">
    <property type="term" value="F:metal ion binding"/>
    <property type="evidence" value="ECO:0007669"/>
    <property type="project" value="UniProtKB-KW"/>
</dbReference>
<dbReference type="SUPFAM" id="SSF109604">
    <property type="entry name" value="HD-domain/PDEase-like"/>
    <property type="match status" value="1"/>
</dbReference>
<dbReference type="InterPro" id="IPR003607">
    <property type="entry name" value="HD/PDEase_dom"/>
</dbReference>
<dbReference type="FunCoup" id="A0A0D2HQD9">
    <property type="interactions" value="130"/>
</dbReference>
<organism evidence="9 10">
    <name type="scientific">Dethiosulfatarculus sandiegensis</name>
    <dbReference type="NCBI Taxonomy" id="1429043"/>
    <lineage>
        <taxon>Bacteria</taxon>
        <taxon>Pseudomonadati</taxon>
        <taxon>Thermodesulfobacteriota</taxon>
        <taxon>Desulfarculia</taxon>
        <taxon>Desulfarculales</taxon>
        <taxon>Desulfarculaceae</taxon>
        <taxon>Dethiosulfatarculus</taxon>
    </lineage>
</organism>
<dbReference type="GO" id="GO:0005737">
    <property type="term" value="C:cytoplasm"/>
    <property type="evidence" value="ECO:0007669"/>
    <property type="project" value="TreeGrafter"/>
</dbReference>
<dbReference type="AlphaFoldDB" id="A0A0D2HQD9"/>
<comment type="cofactor">
    <cofactor evidence="3">
        <name>Co(2+)</name>
        <dbReference type="ChEBI" id="CHEBI:48828"/>
    </cofactor>
</comment>
<dbReference type="SMART" id="SM00471">
    <property type="entry name" value="HDc"/>
    <property type="match status" value="1"/>
</dbReference>
<name>A0A0D2HQD9_9BACT</name>
<comment type="cofactor">
    <cofactor evidence="2">
        <name>Mn(2+)</name>
        <dbReference type="ChEBI" id="CHEBI:29035"/>
    </cofactor>
</comment>
<dbReference type="InParanoid" id="A0A0D2HQD9"/>
<dbReference type="PANTHER" id="PTHR11845:SF13">
    <property type="entry name" value="5'-DEOXYNUCLEOTIDASE HDDC2"/>
    <property type="match status" value="1"/>
</dbReference>
<evidence type="ECO:0000256" key="5">
    <source>
        <dbReference type="ARBA" id="ARBA00012964"/>
    </source>
</evidence>
<evidence type="ECO:0000313" key="9">
    <source>
        <dbReference type="EMBL" id="KIX12703.1"/>
    </source>
</evidence>
<dbReference type="RefSeq" id="WP_044350273.1">
    <property type="nucleotide sequence ID" value="NZ_AZAC01000024.1"/>
</dbReference>
<gene>
    <name evidence="9" type="ORF">X474_17700</name>
</gene>
<dbReference type="GO" id="GO:0002953">
    <property type="term" value="F:5'-deoxynucleotidase activity"/>
    <property type="evidence" value="ECO:0007669"/>
    <property type="project" value="UniProtKB-EC"/>
</dbReference>
<proteinExistence type="predicted"/>
<dbReference type="PANTHER" id="PTHR11845">
    <property type="entry name" value="5'-DEOXYNUCLEOTIDASE HDDC2"/>
    <property type="match status" value="1"/>
</dbReference>
<dbReference type="Proteomes" id="UP000032233">
    <property type="component" value="Unassembled WGS sequence"/>
</dbReference>
<accession>A0A0D2HQD9</accession>
<protein>
    <recommendedName>
        <fullName evidence="5">5'-deoxynucleotidase</fullName>
        <ecNumber evidence="5">3.1.3.89</ecNumber>
    </recommendedName>
</protein>
<dbReference type="Pfam" id="PF13023">
    <property type="entry name" value="HD_3"/>
    <property type="match status" value="1"/>
</dbReference>
<evidence type="ECO:0000256" key="1">
    <source>
        <dbReference type="ARBA" id="ARBA00001638"/>
    </source>
</evidence>
<evidence type="ECO:0000313" key="10">
    <source>
        <dbReference type="Proteomes" id="UP000032233"/>
    </source>
</evidence>
<dbReference type="InterPro" id="IPR006674">
    <property type="entry name" value="HD_domain"/>
</dbReference>
<dbReference type="STRING" id="1429043.X474_17700"/>
<comment type="catalytic activity">
    <reaction evidence="1">
        <text>a 2'-deoxyribonucleoside 5'-phosphate + H2O = a 2'-deoxyribonucleoside + phosphate</text>
        <dbReference type="Rhea" id="RHEA:36167"/>
        <dbReference type="ChEBI" id="CHEBI:15377"/>
        <dbReference type="ChEBI" id="CHEBI:18274"/>
        <dbReference type="ChEBI" id="CHEBI:43474"/>
        <dbReference type="ChEBI" id="CHEBI:65317"/>
        <dbReference type="EC" id="3.1.3.89"/>
    </reaction>
</comment>
<evidence type="ECO:0000256" key="2">
    <source>
        <dbReference type="ARBA" id="ARBA00001936"/>
    </source>
</evidence>
<keyword evidence="7 9" id="KW-0378">Hydrolase</keyword>
<dbReference type="EMBL" id="AZAC01000024">
    <property type="protein sequence ID" value="KIX12703.1"/>
    <property type="molecule type" value="Genomic_DNA"/>
</dbReference>
<comment type="caution">
    <text evidence="9">The sequence shown here is derived from an EMBL/GenBank/DDBJ whole genome shotgun (WGS) entry which is preliminary data.</text>
</comment>
<dbReference type="EC" id="3.1.3.89" evidence="5"/>
<dbReference type="InterPro" id="IPR039356">
    <property type="entry name" value="YfbR/HDDC2"/>
</dbReference>
<evidence type="ECO:0000256" key="7">
    <source>
        <dbReference type="ARBA" id="ARBA00022801"/>
    </source>
</evidence>
<reference evidence="9 10" key="1">
    <citation type="submission" date="2013-11" db="EMBL/GenBank/DDBJ databases">
        <title>Metagenomic analysis of a methanogenic consortium involved in long chain n-alkane degradation.</title>
        <authorList>
            <person name="Davidova I.A."/>
            <person name="Callaghan A.V."/>
            <person name="Wawrik B."/>
            <person name="Pruitt S."/>
            <person name="Marks C."/>
            <person name="Duncan K.E."/>
            <person name="Suflita J.M."/>
        </authorList>
    </citation>
    <scope>NUCLEOTIDE SEQUENCE [LARGE SCALE GENOMIC DNA]</scope>
    <source>
        <strain evidence="9 10">SPR</strain>
    </source>
</reference>
<evidence type="ECO:0000259" key="8">
    <source>
        <dbReference type="SMART" id="SM00471"/>
    </source>
</evidence>
<comment type="subunit">
    <text evidence="4">Homodimer.</text>
</comment>
<evidence type="ECO:0000256" key="4">
    <source>
        <dbReference type="ARBA" id="ARBA00011738"/>
    </source>
</evidence>
<sequence length="197" mass="22758">MRSLAKFLFEAGMLKKMRRTGYPFLGTGNESVADHSFRAALLGYMLALQQPELDAPKVALLLLHHDLAEARTGDLNYMQKRYAKADEEKAIEHQVRDLPEVLAESVRSLTREFNESKTPEAMLARDADQLDFLIELKEQKDLGNKYADDWIRYALKRLQTDAGKELAREILTTDWTEWWFEKRDDLWAPPNGENGDK</sequence>
<evidence type="ECO:0000256" key="3">
    <source>
        <dbReference type="ARBA" id="ARBA00001941"/>
    </source>
</evidence>
<keyword evidence="6" id="KW-0479">Metal-binding</keyword>
<keyword evidence="10" id="KW-1185">Reference proteome</keyword>